<dbReference type="EC" id="2.7.11.1" evidence="2"/>
<organism evidence="13 14">
    <name type="scientific">Dunaliella salina</name>
    <name type="common">Green alga</name>
    <name type="synonym">Protococcus salinus</name>
    <dbReference type="NCBI Taxonomy" id="3046"/>
    <lineage>
        <taxon>Eukaryota</taxon>
        <taxon>Viridiplantae</taxon>
        <taxon>Chlorophyta</taxon>
        <taxon>core chlorophytes</taxon>
        <taxon>Chlorophyceae</taxon>
        <taxon>CS clade</taxon>
        <taxon>Chlamydomonadales</taxon>
        <taxon>Dunaliellaceae</taxon>
        <taxon>Dunaliella</taxon>
    </lineage>
</organism>
<feature type="compositionally biased region" description="Basic and acidic residues" evidence="11">
    <location>
        <begin position="559"/>
        <end position="569"/>
    </location>
</feature>
<feature type="compositionally biased region" description="Polar residues" evidence="11">
    <location>
        <begin position="424"/>
        <end position="434"/>
    </location>
</feature>
<keyword evidence="7 10" id="KW-0067">ATP-binding</keyword>
<dbReference type="PANTHER" id="PTHR48012">
    <property type="entry name" value="STERILE20-LIKE KINASE, ISOFORM B-RELATED"/>
    <property type="match status" value="1"/>
</dbReference>
<dbReference type="Gene3D" id="1.10.510.10">
    <property type="entry name" value="Transferase(Phosphotransferase) domain 1"/>
    <property type="match status" value="1"/>
</dbReference>
<keyword evidence="3" id="KW-0723">Serine/threonine-protein kinase</keyword>
<keyword evidence="6" id="KW-0418">Kinase</keyword>
<dbReference type="InterPro" id="IPR011009">
    <property type="entry name" value="Kinase-like_dom_sf"/>
</dbReference>
<evidence type="ECO:0000256" key="8">
    <source>
        <dbReference type="ARBA" id="ARBA00047899"/>
    </source>
</evidence>
<evidence type="ECO:0000256" key="5">
    <source>
        <dbReference type="ARBA" id="ARBA00022741"/>
    </source>
</evidence>
<dbReference type="SUPFAM" id="SSF56112">
    <property type="entry name" value="Protein kinase-like (PK-like)"/>
    <property type="match status" value="1"/>
</dbReference>
<keyword evidence="14" id="KW-1185">Reference proteome</keyword>
<dbReference type="EMBL" id="MU069540">
    <property type="protein sequence ID" value="KAF5839552.1"/>
    <property type="molecule type" value="Genomic_DNA"/>
</dbReference>
<name>A0ABQ7GY76_DUNSA</name>
<feature type="compositionally biased region" description="Low complexity" evidence="11">
    <location>
        <begin position="452"/>
        <end position="490"/>
    </location>
</feature>
<evidence type="ECO:0000256" key="7">
    <source>
        <dbReference type="ARBA" id="ARBA00022840"/>
    </source>
</evidence>
<evidence type="ECO:0000256" key="9">
    <source>
        <dbReference type="ARBA" id="ARBA00048679"/>
    </source>
</evidence>
<evidence type="ECO:0000313" key="13">
    <source>
        <dbReference type="EMBL" id="KAF5839552.1"/>
    </source>
</evidence>
<dbReference type="PROSITE" id="PS50011">
    <property type="entry name" value="PROTEIN_KINASE_DOM"/>
    <property type="match status" value="1"/>
</dbReference>
<evidence type="ECO:0000256" key="1">
    <source>
        <dbReference type="ARBA" id="ARBA00008874"/>
    </source>
</evidence>
<evidence type="ECO:0000259" key="12">
    <source>
        <dbReference type="PROSITE" id="PS50011"/>
    </source>
</evidence>
<proteinExistence type="inferred from homology"/>
<keyword evidence="4" id="KW-0808">Transferase</keyword>
<comment type="catalytic activity">
    <reaction evidence="9">
        <text>L-seryl-[protein] + ATP = O-phospho-L-seryl-[protein] + ADP + H(+)</text>
        <dbReference type="Rhea" id="RHEA:17989"/>
        <dbReference type="Rhea" id="RHEA-COMP:9863"/>
        <dbReference type="Rhea" id="RHEA-COMP:11604"/>
        <dbReference type="ChEBI" id="CHEBI:15378"/>
        <dbReference type="ChEBI" id="CHEBI:29999"/>
        <dbReference type="ChEBI" id="CHEBI:30616"/>
        <dbReference type="ChEBI" id="CHEBI:83421"/>
        <dbReference type="ChEBI" id="CHEBI:456216"/>
        <dbReference type="EC" id="2.7.11.1"/>
    </reaction>
</comment>
<dbReference type="InterPro" id="IPR017441">
    <property type="entry name" value="Protein_kinase_ATP_BS"/>
</dbReference>
<feature type="compositionally biased region" description="Low complexity" evidence="11">
    <location>
        <begin position="517"/>
        <end position="526"/>
    </location>
</feature>
<accession>A0ABQ7GY76</accession>
<evidence type="ECO:0000256" key="3">
    <source>
        <dbReference type="ARBA" id="ARBA00022527"/>
    </source>
</evidence>
<feature type="region of interest" description="Disordered" evidence="11">
    <location>
        <begin position="370"/>
        <end position="438"/>
    </location>
</feature>
<dbReference type="SMART" id="SM00220">
    <property type="entry name" value="S_TKc"/>
    <property type="match status" value="1"/>
</dbReference>
<evidence type="ECO:0000313" key="14">
    <source>
        <dbReference type="Proteomes" id="UP000815325"/>
    </source>
</evidence>
<dbReference type="PANTHER" id="PTHR48012:SF10">
    <property type="entry name" value="FI20177P1"/>
    <property type="match status" value="1"/>
</dbReference>
<feature type="region of interest" description="Disordered" evidence="11">
    <location>
        <begin position="452"/>
        <end position="599"/>
    </location>
</feature>
<sequence>MDNSLGAYEIRECIGRGSYGDVFLGVNKETGAHVALKVIDLEDVEDDIEDIHKEITMLAGCRCKNITEYHGSLLKPRSTELMIVMELMACSVADLVQHGPLDESFVAYILHEVLVALAYLHSENRIHRDIKAANILLGPTGGVKISDFGVSGQLSGTMGYRRRTFVGTPFWMAPEVIESSEEGYTELADIWSLGITAIEMATGSPPYSDLHPMRVLFLIPKNAPPKLEGNFSPEFKDFVDRCMQKDPSARPPASELLQHPFVAGCGDTVPEGLVEMVHEFSKRRRHITSRRETSQDLPSGTLPGWDFGTKKFGRSTQKMGDTLKAAVVDRYMQGKPNASDATVKSNGISGQHALSKSVLEETTLLSDDLQPLRDMPNQHPHANGGIPEGAAHPPMVVSQPQGPAFGRSRLHSSSYTGEGPQSLDGPSSASQQQLAYANGGGAGYPGAALLRSASGRASQQPPSSSSAAGAGGSRQQQQPSPWQQHQQHQPTQHLGAQEAPKGEGKLPLPVLNASNKGPGSHPHLGSSGVGGGTGTLPANATNPAAGAAAPGLGASRSGRRGEPVSHPVKDSPATSTTSTLGARTPQTSVDGQQSSVSEG</sequence>
<evidence type="ECO:0000256" key="11">
    <source>
        <dbReference type="SAM" id="MobiDB-lite"/>
    </source>
</evidence>
<feature type="compositionally biased region" description="Polar residues" evidence="11">
    <location>
        <begin position="572"/>
        <end position="599"/>
    </location>
</feature>
<comment type="catalytic activity">
    <reaction evidence="8">
        <text>L-threonyl-[protein] + ATP = O-phospho-L-threonyl-[protein] + ADP + H(+)</text>
        <dbReference type="Rhea" id="RHEA:46608"/>
        <dbReference type="Rhea" id="RHEA-COMP:11060"/>
        <dbReference type="Rhea" id="RHEA-COMP:11605"/>
        <dbReference type="ChEBI" id="CHEBI:15378"/>
        <dbReference type="ChEBI" id="CHEBI:30013"/>
        <dbReference type="ChEBI" id="CHEBI:30616"/>
        <dbReference type="ChEBI" id="CHEBI:61977"/>
        <dbReference type="ChEBI" id="CHEBI:456216"/>
        <dbReference type="EC" id="2.7.11.1"/>
    </reaction>
</comment>
<feature type="domain" description="Protein kinase" evidence="12">
    <location>
        <begin position="8"/>
        <end position="262"/>
    </location>
</feature>
<evidence type="ECO:0000256" key="2">
    <source>
        <dbReference type="ARBA" id="ARBA00012513"/>
    </source>
</evidence>
<dbReference type="PROSITE" id="PS00107">
    <property type="entry name" value="PROTEIN_KINASE_ATP"/>
    <property type="match status" value="1"/>
</dbReference>
<keyword evidence="5 10" id="KW-0547">Nucleotide-binding</keyword>
<protein>
    <recommendedName>
        <fullName evidence="2">non-specific serine/threonine protein kinase</fullName>
        <ecNumber evidence="2">2.7.11.1</ecNumber>
    </recommendedName>
</protein>
<evidence type="ECO:0000256" key="6">
    <source>
        <dbReference type="ARBA" id="ARBA00022777"/>
    </source>
</evidence>
<dbReference type="InterPro" id="IPR000719">
    <property type="entry name" value="Prot_kinase_dom"/>
</dbReference>
<reference evidence="13" key="1">
    <citation type="submission" date="2017-08" db="EMBL/GenBank/DDBJ databases">
        <authorList>
            <person name="Polle J.E."/>
            <person name="Barry K."/>
            <person name="Cushman J."/>
            <person name="Schmutz J."/>
            <person name="Tran D."/>
            <person name="Hathwaick L.T."/>
            <person name="Yim W.C."/>
            <person name="Jenkins J."/>
            <person name="Mckie-Krisberg Z.M."/>
            <person name="Prochnik S."/>
            <person name="Lindquist E."/>
            <person name="Dockter R.B."/>
            <person name="Adam C."/>
            <person name="Molina H."/>
            <person name="Bunkerborg J."/>
            <person name="Jin E."/>
            <person name="Buchheim M."/>
            <person name="Magnuson J."/>
        </authorList>
    </citation>
    <scope>NUCLEOTIDE SEQUENCE</scope>
    <source>
        <strain evidence="13">CCAP 19/18</strain>
    </source>
</reference>
<feature type="compositionally biased region" description="Low complexity" evidence="11">
    <location>
        <begin position="535"/>
        <end position="556"/>
    </location>
</feature>
<evidence type="ECO:0000256" key="4">
    <source>
        <dbReference type="ARBA" id="ARBA00022679"/>
    </source>
</evidence>
<evidence type="ECO:0000256" key="10">
    <source>
        <dbReference type="PROSITE-ProRule" id="PRU10141"/>
    </source>
</evidence>
<gene>
    <name evidence="13" type="ORF">DUNSADRAFT_526</name>
</gene>
<dbReference type="Pfam" id="PF00069">
    <property type="entry name" value="Pkinase"/>
    <property type="match status" value="1"/>
</dbReference>
<comment type="caution">
    <text evidence="13">The sequence shown here is derived from an EMBL/GenBank/DDBJ whole genome shotgun (WGS) entry which is preliminary data.</text>
</comment>
<dbReference type="Proteomes" id="UP000815325">
    <property type="component" value="Unassembled WGS sequence"/>
</dbReference>
<feature type="binding site" evidence="10">
    <location>
        <position position="37"/>
    </location>
    <ligand>
        <name>ATP</name>
        <dbReference type="ChEBI" id="CHEBI:30616"/>
    </ligand>
</feature>
<dbReference type="InterPro" id="IPR050629">
    <property type="entry name" value="STE20/SPS1-PAK"/>
</dbReference>
<comment type="similarity">
    <text evidence="1">Belongs to the protein kinase superfamily. STE Ser/Thr protein kinase family. STE20 subfamily.</text>
</comment>